<feature type="repeat" description="PPR" evidence="3">
    <location>
        <begin position="169"/>
        <end position="203"/>
    </location>
</feature>
<evidence type="ECO:0000256" key="2">
    <source>
        <dbReference type="ARBA" id="ARBA00022737"/>
    </source>
</evidence>
<dbReference type="Pfam" id="PF14432">
    <property type="entry name" value="DYW_deaminase"/>
    <property type="match status" value="1"/>
</dbReference>
<dbReference type="GO" id="GO:0008270">
    <property type="term" value="F:zinc ion binding"/>
    <property type="evidence" value="ECO:0007669"/>
    <property type="project" value="InterPro"/>
</dbReference>
<comment type="caution">
    <text evidence="5">The sequence shown here is derived from an EMBL/GenBank/DDBJ whole genome shotgun (WGS) entry which is preliminary data.</text>
</comment>
<feature type="repeat" description="PPR" evidence="3">
    <location>
        <begin position="239"/>
        <end position="269"/>
    </location>
</feature>
<name>A0AAV8T1E1_9ROSI</name>
<dbReference type="GO" id="GO:0009451">
    <property type="term" value="P:RNA modification"/>
    <property type="evidence" value="ECO:0007669"/>
    <property type="project" value="InterPro"/>
</dbReference>
<dbReference type="GO" id="GO:0003723">
    <property type="term" value="F:RNA binding"/>
    <property type="evidence" value="ECO:0007669"/>
    <property type="project" value="InterPro"/>
</dbReference>
<sequence>MANLVLDSFLSRSKSIAQAKQIQAHLITTGQFQFPICPSRSKLLELCALSLGNLSFAVDAFRQILTPSTNDWNAILRGLIQSPAPVDAFSWYKTMLRTSCRVDALTCSFVLKACARVLARFESCQLHSHVVRKGFIADSLLGTTLLDVYAKVGDLDSAEKVFDEMVMRDIASWNALISGFGQGDRPNEALALFKRMESDGFKPNEITVLGALAACSQLGAFKEGEKIHGYIKDQKLDTNVIVCNAVIDMYSKCGLVDKAYSVFEGMSCMKNRVTWNTMMMGYAMHGDGHKALELFQQMGHAGVTPDAVSYIAVLSSCNHGGLVEEGYRLFNSMESCGVTPNVKHYGAMVDLLGRSGRLQEAYEVINSMPMVPDMILWQTLLGACKTYRNVEMAEVVSWKLVEMGSKHDGDFVLLSNVYAAHERWTDVGRVREAMMSRNVKKVPGVSYIETKGMVHSFYNGDKSHENWREIYGQLDEIGFRIKEHGYVAETSCVLHDIGDEEKEHVLCHHSEKLAVAFGLISTDEGTPIQVIKNLRICGDCHAVIKLISKIYNREIVVRDLMRFHRFKDGSCSCGDYW</sequence>
<reference evidence="5 6" key="1">
    <citation type="submission" date="2021-09" db="EMBL/GenBank/DDBJ databases">
        <title>Genomic insights and catalytic innovation underlie evolution of tropane alkaloids biosynthesis.</title>
        <authorList>
            <person name="Wang Y.-J."/>
            <person name="Tian T."/>
            <person name="Huang J.-P."/>
            <person name="Huang S.-X."/>
        </authorList>
    </citation>
    <scope>NUCLEOTIDE SEQUENCE [LARGE SCALE GENOMIC DNA]</scope>
    <source>
        <strain evidence="5">KIB-2018</strain>
        <tissue evidence="5">Leaf</tissue>
    </source>
</reference>
<dbReference type="FunFam" id="1.25.40.10:FF:002536">
    <property type="entry name" value="Tetratricopeptide repeat (TPR)-like superfamily protein"/>
    <property type="match status" value="1"/>
</dbReference>
<evidence type="ECO:0000313" key="6">
    <source>
        <dbReference type="Proteomes" id="UP001159364"/>
    </source>
</evidence>
<dbReference type="Pfam" id="PF20431">
    <property type="entry name" value="E_motif"/>
    <property type="match status" value="1"/>
</dbReference>
<feature type="repeat" description="PPR" evidence="3">
    <location>
        <begin position="271"/>
        <end position="305"/>
    </location>
</feature>
<organism evidence="5 6">
    <name type="scientific">Erythroxylum novogranatense</name>
    <dbReference type="NCBI Taxonomy" id="1862640"/>
    <lineage>
        <taxon>Eukaryota</taxon>
        <taxon>Viridiplantae</taxon>
        <taxon>Streptophyta</taxon>
        <taxon>Embryophyta</taxon>
        <taxon>Tracheophyta</taxon>
        <taxon>Spermatophyta</taxon>
        <taxon>Magnoliopsida</taxon>
        <taxon>eudicotyledons</taxon>
        <taxon>Gunneridae</taxon>
        <taxon>Pentapetalae</taxon>
        <taxon>rosids</taxon>
        <taxon>fabids</taxon>
        <taxon>Malpighiales</taxon>
        <taxon>Erythroxylaceae</taxon>
        <taxon>Erythroxylum</taxon>
    </lineage>
</organism>
<dbReference type="Pfam" id="PF01535">
    <property type="entry name" value="PPR"/>
    <property type="match status" value="2"/>
</dbReference>
<dbReference type="PANTHER" id="PTHR47926:SF408">
    <property type="entry name" value="DYW DOMAIN-CONTAINING PROTEIN"/>
    <property type="match status" value="1"/>
</dbReference>
<feature type="repeat" description="PPR" evidence="3">
    <location>
        <begin position="138"/>
        <end position="168"/>
    </location>
</feature>
<feature type="repeat" description="PPR" evidence="3">
    <location>
        <begin position="306"/>
        <end position="340"/>
    </location>
</feature>
<evidence type="ECO:0000256" key="3">
    <source>
        <dbReference type="PROSITE-ProRule" id="PRU00708"/>
    </source>
</evidence>
<dbReference type="InterPro" id="IPR046960">
    <property type="entry name" value="PPR_At4g14850-like_plant"/>
</dbReference>
<dbReference type="InterPro" id="IPR011990">
    <property type="entry name" value="TPR-like_helical_dom_sf"/>
</dbReference>
<proteinExistence type="inferred from homology"/>
<dbReference type="InterPro" id="IPR046848">
    <property type="entry name" value="E_motif"/>
</dbReference>
<keyword evidence="2" id="KW-0677">Repeat</keyword>
<dbReference type="AlphaFoldDB" id="A0AAV8T1E1"/>
<evidence type="ECO:0000256" key="1">
    <source>
        <dbReference type="ARBA" id="ARBA00006643"/>
    </source>
</evidence>
<evidence type="ECO:0000313" key="5">
    <source>
        <dbReference type="EMBL" id="KAJ8760581.1"/>
    </source>
</evidence>
<protein>
    <recommendedName>
        <fullName evidence="4">DYW domain-containing protein</fullName>
    </recommendedName>
</protein>
<dbReference type="FunFam" id="1.25.40.10:FF:000344">
    <property type="entry name" value="Pentatricopeptide repeat-containing protein"/>
    <property type="match status" value="1"/>
</dbReference>
<dbReference type="Pfam" id="PF13041">
    <property type="entry name" value="PPR_2"/>
    <property type="match status" value="2"/>
</dbReference>
<gene>
    <name evidence="5" type="ORF">K2173_015248</name>
</gene>
<dbReference type="InterPro" id="IPR002885">
    <property type="entry name" value="PPR_rpt"/>
</dbReference>
<feature type="domain" description="DYW" evidence="4">
    <location>
        <begin position="485"/>
        <end position="577"/>
    </location>
</feature>
<keyword evidence="6" id="KW-1185">Reference proteome</keyword>
<dbReference type="Proteomes" id="UP001159364">
    <property type="component" value="Linkage Group LG07"/>
</dbReference>
<dbReference type="PANTHER" id="PTHR47926">
    <property type="entry name" value="PENTATRICOPEPTIDE REPEAT-CONTAINING PROTEIN"/>
    <property type="match status" value="1"/>
</dbReference>
<dbReference type="EMBL" id="JAIWQS010000007">
    <property type="protein sequence ID" value="KAJ8760581.1"/>
    <property type="molecule type" value="Genomic_DNA"/>
</dbReference>
<dbReference type="InterPro" id="IPR032867">
    <property type="entry name" value="DYW_dom"/>
</dbReference>
<dbReference type="PROSITE" id="PS51375">
    <property type="entry name" value="PPR"/>
    <property type="match status" value="5"/>
</dbReference>
<comment type="similarity">
    <text evidence="1">Belongs to the PPR family. PCMP-H subfamily.</text>
</comment>
<dbReference type="Gene3D" id="1.25.40.10">
    <property type="entry name" value="Tetratricopeptide repeat domain"/>
    <property type="match status" value="3"/>
</dbReference>
<dbReference type="NCBIfam" id="TIGR00756">
    <property type="entry name" value="PPR"/>
    <property type="match status" value="5"/>
</dbReference>
<accession>A0AAV8T1E1</accession>
<evidence type="ECO:0000259" key="4">
    <source>
        <dbReference type="Pfam" id="PF14432"/>
    </source>
</evidence>